<feature type="compositionally biased region" description="Basic and acidic residues" evidence="1">
    <location>
        <begin position="844"/>
        <end position="857"/>
    </location>
</feature>
<feature type="compositionally biased region" description="Low complexity" evidence="1">
    <location>
        <begin position="352"/>
        <end position="373"/>
    </location>
</feature>
<sequence>MSDQQGAPRRRDSDDDRYTATPSPFTNASTIGTGHDALTTRTDPSLSHRSNVNIDISSHPPPPTTRPRAAFDFHTNASNTAISQYAMANNGVSMAHYHNSHPPVPVYRTARPQSSRIGPTESPGGYHLHQSPGAHDIHEITPTPQRGNPASVTRRVASGASANILSTSRSVSTSATTEHVGEYPDRMLVQQSSLASDKLPTAPNPGPAVGRTRLTPALVTPTTSSTPDISTSAADSGPTSDKRMPTSASSAPAVTKGQSRKRKATEEFQEAHSRRFLTQPASDHSRSPQEGHSPVQMIQDPTHQWIFGQQASSFTTGEGQGSKIPASVEMQASSATAQQPREHCQRSEYRPSWSSAGASAGNAGDSTATGASTELPVDGIDPLVSTEEHATAAVKSSIFTVDEDIVDQEMADILDFINTCNELPRSLPQAVADGIAADAADTTTVDRTSAFFFEDGDPAAIEGSSTLLIDEEALDKQMSEILTGENHFDQLADDTMLDTNDDMITETTPVPAPGSFAASLLTNPLPPPELNSRRKRSSTIHRGLLPLPNIDLSNFKTLGAAGKAGHIPVRKEKAPDEALGMDNATILSDHPDWLLDECLLTILLEYDMCEVAKAANRPRNTLHKLKERALEDRALRIQKSKKETVHEFNADVARWRLAKRIQEVGVDQANAELLSYCYGQYEVSDGERRWDRASPSGMKLWLTKMGSKAGLSPKEVTAGRDLQISDSNCVPTTAEKIVHAVELASEPLKFNPRRGSRLNSTTSNTDLERPGTSLSEDSSVNSFVSSSAPSTHPVPSAPRTPQVQHISAPMQQHDKMEVQEPDPLAEWSHQSGYQPAATCGYETPEDRLARERRERQHGLQNDSMESELSHELSFFNANH</sequence>
<dbReference type="EMBL" id="NKHZ01000015">
    <property type="protein sequence ID" value="PNS21017.1"/>
    <property type="molecule type" value="Genomic_DNA"/>
</dbReference>
<accession>A0A2K1R156</accession>
<dbReference type="Proteomes" id="UP000243797">
    <property type="component" value="Unassembled WGS sequence"/>
</dbReference>
<evidence type="ECO:0000256" key="1">
    <source>
        <dbReference type="SAM" id="MobiDB-lite"/>
    </source>
</evidence>
<dbReference type="AlphaFoldDB" id="A0A2K1R156"/>
<proteinExistence type="predicted"/>
<keyword evidence="3" id="KW-1185">Reference proteome</keyword>
<feature type="compositionally biased region" description="Low complexity" evidence="1">
    <location>
        <begin position="773"/>
        <end position="790"/>
    </location>
</feature>
<feature type="compositionally biased region" description="Polar residues" evidence="1">
    <location>
        <begin position="330"/>
        <end position="339"/>
    </location>
</feature>
<feature type="region of interest" description="Disordered" evidence="1">
    <location>
        <begin position="1"/>
        <end position="65"/>
    </location>
</feature>
<organism evidence="2 3">
    <name type="scientific">Sphaceloma murrayae</name>
    <dbReference type="NCBI Taxonomy" id="2082308"/>
    <lineage>
        <taxon>Eukaryota</taxon>
        <taxon>Fungi</taxon>
        <taxon>Dikarya</taxon>
        <taxon>Ascomycota</taxon>
        <taxon>Pezizomycotina</taxon>
        <taxon>Dothideomycetes</taxon>
        <taxon>Dothideomycetidae</taxon>
        <taxon>Myriangiales</taxon>
        <taxon>Elsinoaceae</taxon>
        <taxon>Sphaceloma</taxon>
    </lineage>
</organism>
<name>A0A2K1R156_9PEZI</name>
<reference evidence="2 3" key="1">
    <citation type="submission" date="2017-06" db="EMBL/GenBank/DDBJ databases">
        <title>Draft genome sequence of a variant of Elsinoe murrayae.</title>
        <authorList>
            <person name="Cheng Q."/>
        </authorList>
    </citation>
    <scope>NUCLEOTIDE SEQUENCE [LARGE SCALE GENOMIC DNA]</scope>
    <source>
        <strain evidence="2 3">CQ-2017a</strain>
    </source>
</reference>
<feature type="compositionally biased region" description="Polar residues" evidence="1">
    <location>
        <begin position="39"/>
        <end position="56"/>
    </location>
</feature>
<evidence type="ECO:0000313" key="2">
    <source>
        <dbReference type="EMBL" id="PNS21017.1"/>
    </source>
</evidence>
<feature type="compositionally biased region" description="Basic and acidic residues" evidence="1">
    <location>
        <begin position="264"/>
        <end position="273"/>
    </location>
</feature>
<protein>
    <submittedName>
        <fullName evidence="2">Uncharacterized protein</fullName>
    </submittedName>
</protein>
<evidence type="ECO:0000313" key="3">
    <source>
        <dbReference type="Proteomes" id="UP000243797"/>
    </source>
</evidence>
<feature type="compositionally biased region" description="Low complexity" evidence="1">
    <location>
        <begin position="166"/>
        <end position="177"/>
    </location>
</feature>
<feature type="compositionally biased region" description="Basic and acidic residues" evidence="1">
    <location>
        <begin position="9"/>
        <end position="18"/>
    </location>
</feature>
<feature type="compositionally biased region" description="Basic and acidic residues" evidence="1">
    <location>
        <begin position="340"/>
        <end position="349"/>
    </location>
</feature>
<gene>
    <name evidence="2" type="ORF">CAC42_3354</name>
</gene>
<dbReference type="InParanoid" id="A0A2K1R156"/>
<comment type="caution">
    <text evidence="2">The sequence shown here is derived from an EMBL/GenBank/DDBJ whole genome shotgun (WGS) entry which is preliminary data.</text>
</comment>
<feature type="compositionally biased region" description="Polar residues" evidence="1">
    <location>
        <begin position="20"/>
        <end position="32"/>
    </location>
</feature>
<feature type="region of interest" description="Disordered" evidence="1">
    <location>
        <begin position="750"/>
        <end position="879"/>
    </location>
</feature>
<feature type="compositionally biased region" description="Low complexity" evidence="1">
    <location>
        <begin position="220"/>
        <end position="236"/>
    </location>
</feature>
<feature type="region of interest" description="Disordered" evidence="1">
    <location>
        <begin position="328"/>
        <end position="379"/>
    </location>
</feature>
<feature type="region of interest" description="Disordered" evidence="1">
    <location>
        <begin position="160"/>
        <end position="295"/>
    </location>
</feature>